<dbReference type="Pfam" id="PF13641">
    <property type="entry name" value="Glyco_tranf_2_3"/>
    <property type="match status" value="1"/>
</dbReference>
<name>A0A0D8HK77_9ACTN</name>
<reference evidence="2 3" key="1">
    <citation type="submission" date="2015-01" db="EMBL/GenBank/DDBJ databases">
        <title>Draft genome of the acidophilic iron oxidizer Acidithrix ferrooxidans strain Py-F3.</title>
        <authorList>
            <person name="Poehlein A."/>
            <person name="Eisen S."/>
            <person name="Schloemann M."/>
            <person name="Johnson B.D."/>
            <person name="Daniel R."/>
            <person name="Muehling M."/>
        </authorList>
    </citation>
    <scope>NUCLEOTIDE SEQUENCE [LARGE SCALE GENOMIC DNA]</scope>
    <source>
        <strain evidence="2 3">Py-F3</strain>
    </source>
</reference>
<comment type="caution">
    <text evidence="2">The sequence shown here is derived from an EMBL/GenBank/DDBJ whole genome shotgun (WGS) entry which is preliminary data.</text>
</comment>
<dbReference type="SUPFAM" id="SSF53448">
    <property type="entry name" value="Nucleotide-diphospho-sugar transferases"/>
    <property type="match status" value="1"/>
</dbReference>
<dbReference type="EC" id="2.4.1.289" evidence="2"/>
<dbReference type="GO" id="GO:0102096">
    <property type="term" value="F:decaprenyl-N-acetyl-alpha-D-glucosaminyl-pyrophosphate:dTDP-alpha-L-rhamnose rhamnosyltransferase activity"/>
    <property type="evidence" value="ECO:0007669"/>
    <property type="project" value="UniProtKB-EC"/>
</dbReference>
<proteinExistence type="predicted"/>
<gene>
    <name evidence="2" type="primary">wbbL</name>
    <name evidence="2" type="ORF">AXFE_07380</name>
</gene>
<keyword evidence="3" id="KW-1185">Reference proteome</keyword>
<evidence type="ECO:0000256" key="1">
    <source>
        <dbReference type="SAM" id="Phobius"/>
    </source>
</evidence>
<dbReference type="Gene3D" id="3.90.550.10">
    <property type="entry name" value="Spore Coat Polysaccharide Biosynthesis Protein SpsA, Chain A"/>
    <property type="match status" value="1"/>
</dbReference>
<keyword evidence="2" id="KW-0808">Transferase</keyword>
<dbReference type="InterPro" id="IPR029044">
    <property type="entry name" value="Nucleotide-diphossugar_trans"/>
</dbReference>
<keyword evidence="1" id="KW-0812">Transmembrane</keyword>
<organism evidence="2 3">
    <name type="scientific">Acidithrix ferrooxidans</name>
    <dbReference type="NCBI Taxonomy" id="1280514"/>
    <lineage>
        <taxon>Bacteria</taxon>
        <taxon>Bacillati</taxon>
        <taxon>Actinomycetota</taxon>
        <taxon>Acidimicrobiia</taxon>
        <taxon>Acidimicrobiales</taxon>
        <taxon>Acidimicrobiaceae</taxon>
        <taxon>Acidithrix</taxon>
    </lineage>
</organism>
<dbReference type="EMBL" id="JXYS01000018">
    <property type="protein sequence ID" value="KJF18350.1"/>
    <property type="molecule type" value="Genomic_DNA"/>
</dbReference>
<dbReference type="OrthoDB" id="9771846at2"/>
<feature type="transmembrane region" description="Helical" evidence="1">
    <location>
        <begin position="262"/>
        <end position="281"/>
    </location>
</feature>
<evidence type="ECO:0000313" key="2">
    <source>
        <dbReference type="EMBL" id="KJF18350.1"/>
    </source>
</evidence>
<keyword evidence="1" id="KW-1133">Transmembrane helix</keyword>
<sequence length="293" mass="32619">MSSPKIASIVVNYNTGSLLCDCIGALLMGPSELIVVADNSSSDGSMELIKEKFHNEIDTSRLVLRSMVGNLGYGRAINEVSKDLLGFDLFICNPDCVISGDALLELSSFKERTNVAIAGPLIKNSDGEIYPSVRRFPSLAVSAFHAVLGQLWRNNPFSRRYHSIENESVGDDRWISGAAMLISSDLFREVGGFDERYFMFMEDVDLCRRIIAKGYDIGYDREAVAIHYQGRSSSSRPYFVAYMHHRSLLIYSSSTLLGYKALALPLVGVGVVLRFLITIAVTRYRRFLEGRTL</sequence>
<dbReference type="PANTHER" id="PTHR43179">
    <property type="entry name" value="RHAMNOSYLTRANSFERASE WBBL"/>
    <property type="match status" value="1"/>
</dbReference>
<accession>A0A0D8HK77</accession>
<evidence type="ECO:0000313" key="3">
    <source>
        <dbReference type="Proteomes" id="UP000032360"/>
    </source>
</evidence>
<keyword evidence="1" id="KW-0472">Membrane</keyword>
<dbReference type="RefSeq" id="WP_052604506.1">
    <property type="nucleotide sequence ID" value="NZ_JXYS01000018.1"/>
</dbReference>
<dbReference type="Proteomes" id="UP000032360">
    <property type="component" value="Unassembled WGS sequence"/>
</dbReference>
<protein>
    <submittedName>
        <fullName evidence="2">N-acetylglucosaminyl-diphospho-decaprenol L-rhamnosyltransferase</fullName>
        <ecNumber evidence="2">2.4.1.289</ecNumber>
    </submittedName>
</protein>
<dbReference type="AlphaFoldDB" id="A0A0D8HK77"/>
<dbReference type="STRING" id="1280514.AXFE_07380"/>
<dbReference type="PANTHER" id="PTHR43179:SF7">
    <property type="entry name" value="RHAMNOSYLTRANSFERASE WBBL"/>
    <property type="match status" value="1"/>
</dbReference>
<keyword evidence="2" id="KW-0328">Glycosyltransferase</keyword>